<evidence type="ECO:0000313" key="2">
    <source>
        <dbReference type="EMBL" id="KAH0913959.1"/>
    </source>
</evidence>
<feature type="compositionally biased region" description="Polar residues" evidence="1">
    <location>
        <begin position="18"/>
        <end position="42"/>
    </location>
</feature>
<feature type="compositionally biased region" description="Basic and acidic residues" evidence="1">
    <location>
        <begin position="114"/>
        <end position="124"/>
    </location>
</feature>
<organism evidence="2 3">
    <name type="scientific">Brassica napus</name>
    <name type="common">Rape</name>
    <dbReference type="NCBI Taxonomy" id="3708"/>
    <lineage>
        <taxon>Eukaryota</taxon>
        <taxon>Viridiplantae</taxon>
        <taxon>Streptophyta</taxon>
        <taxon>Embryophyta</taxon>
        <taxon>Tracheophyta</taxon>
        <taxon>Spermatophyta</taxon>
        <taxon>Magnoliopsida</taxon>
        <taxon>eudicotyledons</taxon>
        <taxon>Gunneridae</taxon>
        <taxon>Pentapetalae</taxon>
        <taxon>rosids</taxon>
        <taxon>malvids</taxon>
        <taxon>Brassicales</taxon>
        <taxon>Brassicaceae</taxon>
        <taxon>Brassiceae</taxon>
        <taxon>Brassica</taxon>
    </lineage>
</organism>
<feature type="region of interest" description="Disordered" evidence="1">
    <location>
        <begin position="1"/>
        <end position="85"/>
    </location>
</feature>
<evidence type="ECO:0000313" key="3">
    <source>
        <dbReference type="Proteomes" id="UP000824890"/>
    </source>
</evidence>
<evidence type="ECO:0000256" key="1">
    <source>
        <dbReference type="SAM" id="MobiDB-lite"/>
    </source>
</evidence>
<keyword evidence="3" id="KW-1185">Reference proteome</keyword>
<accession>A0ABQ8CA64</accession>
<feature type="compositionally biased region" description="Low complexity" evidence="1">
    <location>
        <begin position="1"/>
        <end position="10"/>
    </location>
</feature>
<name>A0ABQ8CA64_BRANA</name>
<gene>
    <name evidence="2" type="ORF">HID58_028405</name>
</gene>
<protein>
    <submittedName>
        <fullName evidence="2">Uncharacterized protein</fullName>
    </submittedName>
</protein>
<reference evidence="2 3" key="1">
    <citation type="submission" date="2021-05" db="EMBL/GenBank/DDBJ databases">
        <title>Genome Assembly of Synthetic Allotetraploid Brassica napus Reveals Homoeologous Exchanges between Subgenomes.</title>
        <authorList>
            <person name="Davis J.T."/>
        </authorList>
    </citation>
    <scope>NUCLEOTIDE SEQUENCE [LARGE SCALE GENOMIC DNA]</scope>
    <source>
        <strain evidence="3">cv. Da-Ae</strain>
        <tissue evidence="2">Seedling</tissue>
    </source>
</reference>
<feature type="region of interest" description="Disordered" evidence="1">
    <location>
        <begin position="102"/>
        <end position="124"/>
    </location>
</feature>
<dbReference type="Proteomes" id="UP000824890">
    <property type="component" value="Unassembled WGS sequence"/>
</dbReference>
<sequence>MLTDSSSQIIPPSPIPNDATQEMVESSGGSHATMMITNNNLPHQPMDIDLSPQGCKKGTADIPTEESVDITSHESNADPISAPLLPSFDSEVVSEKDAMNLISLKSGSEDDDKDKDKDHNIVVE</sequence>
<comment type="caution">
    <text evidence="2">The sequence shown here is derived from an EMBL/GenBank/DDBJ whole genome shotgun (WGS) entry which is preliminary data.</text>
</comment>
<proteinExistence type="predicted"/>
<dbReference type="EMBL" id="JAGKQM010000008">
    <property type="protein sequence ID" value="KAH0913959.1"/>
    <property type="molecule type" value="Genomic_DNA"/>
</dbReference>